<dbReference type="SUPFAM" id="SSF51230">
    <property type="entry name" value="Single hybrid motif"/>
    <property type="match status" value="1"/>
</dbReference>
<dbReference type="InterPro" id="IPR050709">
    <property type="entry name" value="Biotin_Carboxyl_Carrier/Decarb"/>
</dbReference>
<dbReference type="Pfam" id="PF00364">
    <property type="entry name" value="Biotin_lipoyl"/>
    <property type="match status" value="1"/>
</dbReference>
<dbReference type="PROSITE" id="PS00188">
    <property type="entry name" value="BIOTIN"/>
    <property type="match status" value="1"/>
</dbReference>
<dbReference type="InterPro" id="IPR001882">
    <property type="entry name" value="Biotin_BS"/>
</dbReference>
<dbReference type="CDD" id="cd06850">
    <property type="entry name" value="biotinyl_domain"/>
    <property type="match status" value="1"/>
</dbReference>
<proteinExistence type="predicted"/>
<keyword evidence="4" id="KW-1185">Reference proteome</keyword>
<dbReference type="OrthoDB" id="9812676at2"/>
<dbReference type="FunFam" id="2.40.50.100:FF:000003">
    <property type="entry name" value="Acetyl-CoA carboxylase biotin carboxyl carrier protein"/>
    <property type="match status" value="1"/>
</dbReference>
<dbReference type="AlphaFoldDB" id="A0A4Y6PSA4"/>
<evidence type="ECO:0000313" key="3">
    <source>
        <dbReference type="EMBL" id="QDG50665.1"/>
    </source>
</evidence>
<organism evidence="3 4">
    <name type="scientific">Persicimonas caeni</name>
    <dbReference type="NCBI Taxonomy" id="2292766"/>
    <lineage>
        <taxon>Bacteria</taxon>
        <taxon>Deltaproteobacteria</taxon>
        <taxon>Bradymonadales</taxon>
        <taxon>Bradymonadaceae</taxon>
        <taxon>Persicimonas</taxon>
    </lineage>
</organism>
<dbReference type="InterPro" id="IPR000089">
    <property type="entry name" value="Biotin_lipoyl"/>
</dbReference>
<evidence type="ECO:0000259" key="2">
    <source>
        <dbReference type="PROSITE" id="PS50968"/>
    </source>
</evidence>
<dbReference type="Gene3D" id="2.40.50.100">
    <property type="match status" value="1"/>
</dbReference>
<feature type="domain" description="Lipoyl-binding" evidence="2">
    <location>
        <begin position="92"/>
        <end position="171"/>
    </location>
</feature>
<sequence>MSAYFITNGDDEEARCFEVETLEDGRYKVVTPEGQEVVIDAYAPENGRLQMLIDGASYDVDVRAKESEHTVQLRNETHHVNVLNERQKRMRVAGVGARGAGGPDLVSPMAGKVVALQCAEGDDVEEGQCVIIVEAMKMENDLKAHITGSVSTIHVSEGDAVEIGDVLVSIEQA</sequence>
<evidence type="ECO:0000313" key="4">
    <source>
        <dbReference type="Proteomes" id="UP000315995"/>
    </source>
</evidence>
<accession>A0A5B8Y747</accession>
<name>A0A4Y6PSA4_PERCE</name>
<reference evidence="3 4" key="1">
    <citation type="submission" date="2019-06" db="EMBL/GenBank/DDBJ databases">
        <title>Persicimonas caeni gen. nov., sp. nov., a predatory bacterium isolated from solar saltern.</title>
        <authorList>
            <person name="Wang S."/>
        </authorList>
    </citation>
    <scope>NUCLEOTIDE SEQUENCE [LARGE SCALE GENOMIC DNA]</scope>
    <source>
        <strain evidence="3 4">YN101</strain>
    </source>
</reference>
<dbReference type="RefSeq" id="WP_141197157.1">
    <property type="nucleotide sequence ID" value="NZ_CP041186.1"/>
</dbReference>
<keyword evidence="1" id="KW-0092">Biotin</keyword>
<dbReference type="PANTHER" id="PTHR45266:SF3">
    <property type="entry name" value="OXALOACETATE DECARBOXYLASE ALPHA CHAIN"/>
    <property type="match status" value="1"/>
</dbReference>
<dbReference type="PROSITE" id="PS50968">
    <property type="entry name" value="BIOTINYL_LIPOYL"/>
    <property type="match status" value="1"/>
</dbReference>
<gene>
    <name evidence="3" type="ORF">FIV42_07945</name>
</gene>
<dbReference type="PANTHER" id="PTHR45266">
    <property type="entry name" value="OXALOACETATE DECARBOXYLASE ALPHA CHAIN"/>
    <property type="match status" value="1"/>
</dbReference>
<protein>
    <submittedName>
        <fullName evidence="3">Acetyl-CoA carboxylase biotin carboxyl carrier protein subunit</fullName>
    </submittedName>
</protein>
<dbReference type="Proteomes" id="UP000315995">
    <property type="component" value="Chromosome"/>
</dbReference>
<accession>A0A4Y6PSA4</accession>
<evidence type="ECO:0000256" key="1">
    <source>
        <dbReference type="ARBA" id="ARBA00023267"/>
    </source>
</evidence>
<dbReference type="InterPro" id="IPR011053">
    <property type="entry name" value="Single_hybrid_motif"/>
</dbReference>
<dbReference type="EMBL" id="CP041186">
    <property type="protein sequence ID" value="QDG50665.1"/>
    <property type="molecule type" value="Genomic_DNA"/>
</dbReference>